<organism evidence="2 3">
    <name type="scientific">Arenibacter nanhaiticus</name>
    <dbReference type="NCBI Taxonomy" id="558155"/>
    <lineage>
        <taxon>Bacteria</taxon>
        <taxon>Pseudomonadati</taxon>
        <taxon>Bacteroidota</taxon>
        <taxon>Flavobacteriia</taxon>
        <taxon>Flavobacteriales</taxon>
        <taxon>Flavobacteriaceae</taxon>
        <taxon>Arenibacter</taxon>
    </lineage>
</organism>
<sequence length="151" mass="16278">MKTLKVFSVLFTITALIVLNAQDTNEAGHPMEINISEVALLDIYDNNTGSPAATIQFHLDNNSASEAGLYDMSNATYTGLWLNYTSLVANEEKSSASKGERNISVQMEKESTFPNGLDLVITSTQSSFVDILEHADPSKAQPIGNCRSGGC</sequence>
<dbReference type="RefSeq" id="WP_143150538.1">
    <property type="nucleotide sequence ID" value="NZ_FQYX01000034.1"/>
</dbReference>
<dbReference type="Proteomes" id="UP000184231">
    <property type="component" value="Unassembled WGS sequence"/>
</dbReference>
<dbReference type="OrthoDB" id="1120212at2"/>
<feature type="chain" id="PRO_5012319375" evidence="1">
    <location>
        <begin position="22"/>
        <end position="151"/>
    </location>
</feature>
<keyword evidence="1" id="KW-0732">Signal</keyword>
<evidence type="ECO:0000313" key="3">
    <source>
        <dbReference type="Proteomes" id="UP000184231"/>
    </source>
</evidence>
<keyword evidence="3" id="KW-1185">Reference proteome</keyword>
<proteinExistence type="predicted"/>
<evidence type="ECO:0000313" key="2">
    <source>
        <dbReference type="EMBL" id="SHJ74571.1"/>
    </source>
</evidence>
<name>A0A1M6LTN3_9FLAO</name>
<feature type="signal peptide" evidence="1">
    <location>
        <begin position="1"/>
        <end position="21"/>
    </location>
</feature>
<dbReference type="AlphaFoldDB" id="A0A1M6LTN3"/>
<accession>A0A1M6LTN3</accession>
<reference evidence="3" key="1">
    <citation type="submission" date="2016-11" db="EMBL/GenBank/DDBJ databases">
        <authorList>
            <person name="Varghese N."/>
            <person name="Submissions S."/>
        </authorList>
    </citation>
    <scope>NUCLEOTIDE SEQUENCE [LARGE SCALE GENOMIC DNA]</scope>
    <source>
        <strain evidence="3">CGMCC 1.8863</strain>
    </source>
</reference>
<evidence type="ECO:0000256" key="1">
    <source>
        <dbReference type="SAM" id="SignalP"/>
    </source>
</evidence>
<dbReference type="EMBL" id="FQYX01000034">
    <property type="protein sequence ID" value="SHJ74571.1"/>
    <property type="molecule type" value="Genomic_DNA"/>
</dbReference>
<gene>
    <name evidence="2" type="ORF">SAMN04487911_1341</name>
</gene>
<protein>
    <submittedName>
        <fullName evidence="2">Uncharacterized protein</fullName>
    </submittedName>
</protein>